<proteinExistence type="predicted"/>
<accession>A0A843TRL9</accession>
<evidence type="ECO:0000313" key="3">
    <source>
        <dbReference type="Proteomes" id="UP000652761"/>
    </source>
</evidence>
<keyword evidence="1" id="KW-0175">Coiled coil</keyword>
<evidence type="ECO:0000313" key="2">
    <source>
        <dbReference type="EMBL" id="MQL71049.1"/>
    </source>
</evidence>
<protein>
    <submittedName>
        <fullName evidence="2">Uncharacterized protein</fullName>
    </submittedName>
</protein>
<dbReference type="Proteomes" id="UP000652761">
    <property type="component" value="Unassembled WGS sequence"/>
</dbReference>
<organism evidence="2 3">
    <name type="scientific">Colocasia esculenta</name>
    <name type="common">Wild taro</name>
    <name type="synonym">Arum esculentum</name>
    <dbReference type="NCBI Taxonomy" id="4460"/>
    <lineage>
        <taxon>Eukaryota</taxon>
        <taxon>Viridiplantae</taxon>
        <taxon>Streptophyta</taxon>
        <taxon>Embryophyta</taxon>
        <taxon>Tracheophyta</taxon>
        <taxon>Spermatophyta</taxon>
        <taxon>Magnoliopsida</taxon>
        <taxon>Liliopsida</taxon>
        <taxon>Araceae</taxon>
        <taxon>Aroideae</taxon>
        <taxon>Colocasieae</taxon>
        <taxon>Colocasia</taxon>
    </lineage>
</organism>
<evidence type="ECO:0000256" key="1">
    <source>
        <dbReference type="SAM" id="Coils"/>
    </source>
</evidence>
<comment type="caution">
    <text evidence="2">The sequence shown here is derived from an EMBL/GenBank/DDBJ whole genome shotgun (WGS) entry which is preliminary data.</text>
</comment>
<dbReference type="OrthoDB" id="440455at2759"/>
<dbReference type="AlphaFoldDB" id="A0A843TRL9"/>
<reference evidence="2" key="1">
    <citation type="submission" date="2017-07" db="EMBL/GenBank/DDBJ databases">
        <title>Taro Niue Genome Assembly and Annotation.</title>
        <authorList>
            <person name="Atibalentja N."/>
            <person name="Keating K."/>
            <person name="Fields C.J."/>
        </authorList>
    </citation>
    <scope>NUCLEOTIDE SEQUENCE</scope>
    <source>
        <strain evidence="2">Niue_2</strain>
        <tissue evidence="2">Leaf</tissue>
    </source>
</reference>
<sequence>MMLKEQIEGILHDNSILKRAVAIQNECQKEFDERNQELQHLKQLAAQYQEQRRTLEINNFALSMHLETSPAKQLIPGRFHSDVF</sequence>
<dbReference type="EMBL" id="NMUH01000087">
    <property type="protein sequence ID" value="MQL71049.1"/>
    <property type="molecule type" value="Genomic_DNA"/>
</dbReference>
<name>A0A843TRL9_COLES</name>
<dbReference type="PANTHER" id="PTHR31245">
    <property type="entry name" value="UBIQUITIN SYSTEM COMPONENT CUE PROTEIN"/>
    <property type="match status" value="1"/>
</dbReference>
<feature type="coiled-coil region" evidence="1">
    <location>
        <begin position="31"/>
        <end position="58"/>
    </location>
</feature>
<dbReference type="PANTHER" id="PTHR31245:SF20">
    <property type="entry name" value="F18B13.13 PROTEIN"/>
    <property type="match status" value="1"/>
</dbReference>
<keyword evidence="3" id="KW-1185">Reference proteome</keyword>
<gene>
    <name evidence="2" type="ORF">Taro_003385</name>
</gene>